<organism evidence="2 3">
    <name type="scientific">Enterobacter quasihormaechei</name>
    <dbReference type="NCBI Taxonomy" id="2529382"/>
    <lineage>
        <taxon>Bacteria</taxon>
        <taxon>Pseudomonadati</taxon>
        <taxon>Pseudomonadota</taxon>
        <taxon>Gammaproteobacteria</taxon>
        <taxon>Enterobacterales</taxon>
        <taxon>Enterobacteriaceae</taxon>
        <taxon>Enterobacter</taxon>
    </lineage>
</organism>
<dbReference type="GO" id="GO:0005524">
    <property type="term" value="F:ATP binding"/>
    <property type="evidence" value="ECO:0007669"/>
    <property type="project" value="InterPro"/>
</dbReference>
<protein>
    <submittedName>
        <fullName evidence="2">DNA replication protein DnaC</fullName>
    </submittedName>
</protein>
<comment type="caution">
    <text evidence="2">The sequence shown here is derived from an EMBL/GenBank/DDBJ whole genome shotgun (WGS) entry which is preliminary data.</text>
</comment>
<evidence type="ECO:0000313" key="3">
    <source>
        <dbReference type="Proteomes" id="UP000291623"/>
    </source>
</evidence>
<dbReference type="CDD" id="cd00009">
    <property type="entry name" value="AAA"/>
    <property type="match status" value="1"/>
</dbReference>
<dbReference type="GO" id="GO:0006260">
    <property type="term" value="P:DNA replication"/>
    <property type="evidence" value="ECO:0007669"/>
    <property type="project" value="TreeGrafter"/>
</dbReference>
<feature type="domain" description="IstB-like ATP-binding" evidence="1">
    <location>
        <begin position="95"/>
        <end position="214"/>
    </location>
</feature>
<evidence type="ECO:0000313" key="2">
    <source>
        <dbReference type="EMBL" id="TCB86077.1"/>
    </source>
</evidence>
<dbReference type="GeneID" id="92385696"/>
<reference evidence="2 3" key="1">
    <citation type="submission" date="2019-02" db="EMBL/GenBank/DDBJ databases">
        <title>The draft genome of Enterobacter spp. strains.</title>
        <authorList>
            <person name="Wang C."/>
            <person name="Feng Y."/>
            <person name="Zong Z."/>
        </authorList>
    </citation>
    <scope>NUCLEOTIDE SEQUENCE [LARGE SCALE GENOMIC DNA]</scope>
    <source>
        <strain evidence="2 3">WCHEQ120003</strain>
    </source>
</reference>
<dbReference type="Proteomes" id="UP000291623">
    <property type="component" value="Unassembled WGS sequence"/>
</dbReference>
<dbReference type="InterPro" id="IPR027417">
    <property type="entry name" value="P-loop_NTPase"/>
</dbReference>
<dbReference type="PANTHER" id="PTHR30050:SF4">
    <property type="entry name" value="ATP-BINDING PROTEIN RV3427C IN INSERTION SEQUENCE-RELATED"/>
    <property type="match status" value="1"/>
</dbReference>
<proteinExistence type="predicted"/>
<sequence>MRDTADVLKRLQKIVPAGVQPKFSSAEELMAWHQEEARKHSEKLNQENSRTRLEKTLGRSGIRERYQNCTFKNYSVVNDGQRKALSLAKSWLNNFGSGCACFVFSGSPGTGKNHLAAAIGNALLAQHKSVLIITVADLMTEFKAGFSSGKSEAELMEQMSRVDLLVLDEVGVQMYSQYEKVILHQVIDRRTAMLKPVGVLTNLKEVELTQTIGERALDRLRMGGGMWVNFDWPSYRGCR</sequence>
<dbReference type="Gene3D" id="3.40.50.300">
    <property type="entry name" value="P-loop containing nucleotide triphosphate hydrolases"/>
    <property type="match status" value="1"/>
</dbReference>
<dbReference type="SUPFAM" id="SSF52540">
    <property type="entry name" value="P-loop containing nucleoside triphosphate hydrolases"/>
    <property type="match status" value="1"/>
</dbReference>
<dbReference type="Pfam" id="PF01695">
    <property type="entry name" value="IstB_IS21"/>
    <property type="match status" value="1"/>
</dbReference>
<dbReference type="InterPro" id="IPR002611">
    <property type="entry name" value="IstB_ATP-bd"/>
</dbReference>
<accession>A0AAE8UC13</accession>
<evidence type="ECO:0000259" key="1">
    <source>
        <dbReference type="Pfam" id="PF01695"/>
    </source>
</evidence>
<name>A0AAE8UC13_9ENTR</name>
<dbReference type="AlphaFoldDB" id="A0AAE8UC13"/>
<dbReference type="RefSeq" id="WP_131637078.1">
    <property type="nucleotide sequence ID" value="NZ_SJON01000009.1"/>
</dbReference>
<gene>
    <name evidence="2" type="ORF">E0L16_12990</name>
</gene>
<dbReference type="EMBL" id="SJON01000009">
    <property type="protein sequence ID" value="TCB86077.1"/>
    <property type="molecule type" value="Genomic_DNA"/>
</dbReference>
<dbReference type="PANTHER" id="PTHR30050">
    <property type="entry name" value="CHROMOSOMAL REPLICATION INITIATOR PROTEIN DNAA"/>
    <property type="match status" value="1"/>
</dbReference>